<sequence length="179" mass="19773">MYQGVFLDRDGVINEVLSKRVKFVNEPGDFHFLPGALEGMRILTEGGFKLFVVTNQGGVGLGYMKNQMLEEIHSHMLKEISAAGGEIVEVSACIHKPHEGCLCRKPGPKMIMDLAKRHSINLKQSYMIGDREVDIEAGRAAGTKTLFIGDNAGMADNYFPSLLNAAEWLVSQKQSDQLF</sequence>
<name>A0ABS2P6L6_9BACI</name>
<evidence type="ECO:0000256" key="5">
    <source>
        <dbReference type="ARBA" id="ARBA00023277"/>
    </source>
</evidence>
<comment type="caution">
    <text evidence="8">The sequence shown here is derived from an EMBL/GenBank/DDBJ whole genome shotgun (WGS) entry which is preliminary data.</text>
</comment>
<comment type="similarity">
    <text evidence="7">Belongs to the gmhB family.</text>
</comment>
<dbReference type="NCBIfam" id="TIGR01662">
    <property type="entry name" value="HAD-SF-IIIA"/>
    <property type="match status" value="1"/>
</dbReference>
<dbReference type="SUPFAM" id="SSF56784">
    <property type="entry name" value="HAD-like"/>
    <property type="match status" value="1"/>
</dbReference>
<dbReference type="PANTHER" id="PTHR42891:SF1">
    <property type="entry name" value="D-GLYCERO-BETA-D-MANNO-HEPTOSE-1,7-BISPHOSPHATE 7-PHOSPHATASE"/>
    <property type="match status" value="1"/>
</dbReference>
<dbReference type="NCBIfam" id="TIGR01656">
    <property type="entry name" value="Histidinol-ppas"/>
    <property type="match status" value="1"/>
</dbReference>
<evidence type="ECO:0000256" key="6">
    <source>
        <dbReference type="ARBA" id="ARBA00031828"/>
    </source>
</evidence>
<keyword evidence="5 7" id="KW-0119">Carbohydrate metabolism</keyword>
<dbReference type="Pfam" id="PF13242">
    <property type="entry name" value="Hydrolase_like"/>
    <property type="match status" value="1"/>
</dbReference>
<dbReference type="CDD" id="cd07503">
    <property type="entry name" value="HAD_HisB-N"/>
    <property type="match status" value="1"/>
</dbReference>
<evidence type="ECO:0000256" key="2">
    <source>
        <dbReference type="ARBA" id="ARBA00022490"/>
    </source>
</evidence>
<dbReference type="EC" id="3.1.3.-" evidence="7"/>
<dbReference type="InterPro" id="IPR004446">
    <property type="entry name" value="Heptose_bisP_phosphatase"/>
</dbReference>
<dbReference type="EMBL" id="JAFBED010000016">
    <property type="protein sequence ID" value="MBM7622228.1"/>
    <property type="molecule type" value="Genomic_DNA"/>
</dbReference>
<keyword evidence="2 7" id="KW-0963">Cytoplasm</keyword>
<dbReference type="InterPro" id="IPR023214">
    <property type="entry name" value="HAD_sf"/>
</dbReference>
<keyword evidence="9" id="KW-1185">Reference proteome</keyword>
<dbReference type="RefSeq" id="WP_204419729.1">
    <property type="nucleotide sequence ID" value="NZ_JAFBED010000016.1"/>
</dbReference>
<evidence type="ECO:0000256" key="7">
    <source>
        <dbReference type="PIRNR" id="PIRNR004682"/>
    </source>
</evidence>
<protein>
    <recommendedName>
        <fullName evidence="6 7">D,D-heptose 1,7-bisphosphate phosphatase</fullName>
        <ecNumber evidence="7">3.1.3.-</ecNumber>
    </recommendedName>
</protein>
<evidence type="ECO:0000313" key="8">
    <source>
        <dbReference type="EMBL" id="MBM7622228.1"/>
    </source>
</evidence>
<keyword evidence="3" id="KW-0479">Metal-binding</keyword>
<dbReference type="Proteomes" id="UP000737402">
    <property type="component" value="Unassembled WGS sequence"/>
</dbReference>
<dbReference type="PANTHER" id="PTHR42891">
    <property type="entry name" value="D-GLYCERO-BETA-D-MANNO-HEPTOSE-1,7-BISPHOSPHATE 7-PHOSPHATASE"/>
    <property type="match status" value="1"/>
</dbReference>
<proteinExistence type="inferred from homology"/>
<accession>A0ABS2P6L6</accession>
<evidence type="ECO:0000256" key="3">
    <source>
        <dbReference type="ARBA" id="ARBA00022723"/>
    </source>
</evidence>
<dbReference type="InterPro" id="IPR006543">
    <property type="entry name" value="Histidinol-phos"/>
</dbReference>
<gene>
    <name evidence="8" type="ORF">JOC95_004143</name>
</gene>
<dbReference type="PIRSF" id="PIRSF004682">
    <property type="entry name" value="GmhB"/>
    <property type="match status" value="1"/>
</dbReference>
<evidence type="ECO:0000256" key="1">
    <source>
        <dbReference type="ARBA" id="ARBA00004496"/>
    </source>
</evidence>
<evidence type="ECO:0000256" key="4">
    <source>
        <dbReference type="ARBA" id="ARBA00022801"/>
    </source>
</evidence>
<dbReference type="GO" id="GO:0034200">
    <property type="term" value="F:D-glycero-beta-D-manno-heptose 1,7-bisphosphate 7-phosphatase activity"/>
    <property type="evidence" value="ECO:0007669"/>
    <property type="project" value="UniProtKB-EC"/>
</dbReference>
<dbReference type="Gene3D" id="3.40.50.1000">
    <property type="entry name" value="HAD superfamily/HAD-like"/>
    <property type="match status" value="1"/>
</dbReference>
<reference evidence="8 9" key="1">
    <citation type="submission" date="2021-01" db="EMBL/GenBank/DDBJ databases">
        <title>Genomic Encyclopedia of Type Strains, Phase IV (KMG-IV): sequencing the most valuable type-strain genomes for metagenomic binning, comparative biology and taxonomic classification.</title>
        <authorList>
            <person name="Goeker M."/>
        </authorList>
    </citation>
    <scope>NUCLEOTIDE SEQUENCE [LARGE SCALE GENOMIC DNA]</scope>
    <source>
        <strain evidence="8 9">DSM 25879</strain>
    </source>
</reference>
<dbReference type="InterPro" id="IPR036412">
    <property type="entry name" value="HAD-like_sf"/>
</dbReference>
<dbReference type="InterPro" id="IPR006549">
    <property type="entry name" value="HAD-SF_hydro_IIIA"/>
</dbReference>
<evidence type="ECO:0000313" key="9">
    <source>
        <dbReference type="Proteomes" id="UP000737402"/>
    </source>
</evidence>
<keyword evidence="4 7" id="KW-0378">Hydrolase</keyword>
<comment type="subcellular location">
    <subcellularLocation>
        <location evidence="1 7">Cytoplasm</location>
    </subcellularLocation>
</comment>
<organism evidence="8 9">
    <name type="scientific">Sutcliffiella tianshenii</name>
    <dbReference type="NCBI Taxonomy" id="1463404"/>
    <lineage>
        <taxon>Bacteria</taxon>
        <taxon>Bacillati</taxon>
        <taxon>Bacillota</taxon>
        <taxon>Bacilli</taxon>
        <taxon>Bacillales</taxon>
        <taxon>Bacillaceae</taxon>
        <taxon>Sutcliffiella</taxon>
    </lineage>
</organism>